<evidence type="ECO:0000313" key="1">
    <source>
        <dbReference type="EMBL" id="SHN39029.1"/>
    </source>
</evidence>
<dbReference type="EMBL" id="FRCS01000006">
    <property type="protein sequence ID" value="SHN39029.1"/>
    <property type="molecule type" value="Genomic_DNA"/>
</dbReference>
<sequence length="465" mass="50009">MLAPVGHHHGPLHSAEPVIQLRLGTSTVVVDAAEYAVWLLAHRASGNGTALHTEAELAATEQVPDAGRAVDRLRQRGLLVPLPTDPADYPDFAYRHRLVPLAHGLGNQPTGPWSQFRIGLPGRIGLFADLNRAWITVPAIAYEIWRWSGATPSLAAAVLAPQSVPKVEAVIPYEDGHRLAMTVQALPELISSWSAALQPATDEAVVPREPRALPPAEPIDPATAEDPHEVLRFLVRPDDPTGPTAGVVRWVADPGHRGAHGWLFAVGHDGGPLYGPAGNDLLGRQVRVGADEHLLTPGEARLWDLARGLEAGDSHRLLTSDAVAAEAVGAGVPDARRTLDSLIERGLILDVRPGTTQARAFAARYRLQPLLHGLGDYPNDRLMYLLGVPGHREVTLLGPHDSLFWQAAGQWRSLWDAVAALSGHLERIGRTSPRDTDPEQLLTTAGFHALRRLIGDGAAYLDLAP</sequence>
<dbReference type="OrthoDB" id="5184029at2"/>
<evidence type="ECO:0000313" key="2">
    <source>
        <dbReference type="Proteomes" id="UP000184440"/>
    </source>
</evidence>
<organism evidence="1 2">
    <name type="scientific">Cryptosporangium aurantiacum</name>
    <dbReference type="NCBI Taxonomy" id="134849"/>
    <lineage>
        <taxon>Bacteria</taxon>
        <taxon>Bacillati</taxon>
        <taxon>Actinomycetota</taxon>
        <taxon>Actinomycetes</taxon>
        <taxon>Cryptosporangiales</taxon>
        <taxon>Cryptosporangiaceae</taxon>
        <taxon>Cryptosporangium</taxon>
    </lineage>
</organism>
<keyword evidence="2" id="KW-1185">Reference proteome</keyword>
<dbReference type="AlphaFoldDB" id="A0A1M7R2E0"/>
<dbReference type="Proteomes" id="UP000184440">
    <property type="component" value="Unassembled WGS sequence"/>
</dbReference>
<accession>A0A1M7R2E0</accession>
<dbReference type="RefSeq" id="WP_073259496.1">
    <property type="nucleotide sequence ID" value="NZ_FRCS01000006.1"/>
</dbReference>
<dbReference type="STRING" id="134849.SAMN05443668_106183"/>
<reference evidence="1 2" key="1">
    <citation type="submission" date="2016-11" db="EMBL/GenBank/DDBJ databases">
        <authorList>
            <person name="Jaros S."/>
            <person name="Januszkiewicz K."/>
            <person name="Wedrychowicz H."/>
        </authorList>
    </citation>
    <scope>NUCLEOTIDE SEQUENCE [LARGE SCALE GENOMIC DNA]</scope>
    <source>
        <strain evidence="1 2">DSM 46144</strain>
    </source>
</reference>
<name>A0A1M7R2E0_9ACTN</name>
<gene>
    <name evidence="1" type="ORF">SAMN05443668_106183</name>
</gene>
<protein>
    <submittedName>
        <fullName evidence="1">Uncharacterized protein</fullName>
    </submittedName>
</protein>
<proteinExistence type="predicted"/>